<keyword evidence="1" id="KW-1133">Transmembrane helix</keyword>
<dbReference type="AlphaFoldDB" id="A0AAN7WP29"/>
<dbReference type="Pfam" id="PF10104">
    <property type="entry name" value="Brr6_like_C_C"/>
    <property type="match status" value="1"/>
</dbReference>
<sequence length="200" mass="23572">MKTSLVPFGKSFGNRLNGNNNNKNNDKSFADEKNVVTSLPHSRYWYEPEPLNQYIKIIFNIIITLAILFILYKFVHLISLDVEWKLMELELDSMNQWRRCELDYKNNKCFLSNEAIPPKLRYKCQEWSHCIEQYSLNNKRSFQSAKLWVQTLAEVVNTFIETITLRSLLFVLITVCSIVMVTNTIFGSYKVVYYNNNNNT</sequence>
<evidence type="ECO:0000313" key="4">
    <source>
        <dbReference type="Proteomes" id="UP001306508"/>
    </source>
</evidence>
<dbReference type="GO" id="GO:0006998">
    <property type="term" value="P:nuclear envelope organization"/>
    <property type="evidence" value="ECO:0007669"/>
    <property type="project" value="InterPro"/>
</dbReference>
<name>A0AAN7WP29_9SACH</name>
<dbReference type="PANTHER" id="PTHR28136:SF5">
    <property type="entry name" value="NUCLEUS EXPORT PROTEIN BRR6"/>
    <property type="match status" value="1"/>
</dbReference>
<dbReference type="PANTHER" id="PTHR28136">
    <property type="entry name" value="NUCLEUS EXPORT PROTEIN BRR6"/>
    <property type="match status" value="1"/>
</dbReference>
<dbReference type="Proteomes" id="UP001306508">
    <property type="component" value="Unassembled WGS sequence"/>
</dbReference>
<protein>
    <recommendedName>
        <fullName evidence="2">Brl1/Brr6 domain-containing protein</fullName>
    </recommendedName>
</protein>
<keyword evidence="1" id="KW-0812">Transmembrane</keyword>
<dbReference type="GO" id="GO:0031965">
    <property type="term" value="C:nuclear membrane"/>
    <property type="evidence" value="ECO:0007669"/>
    <property type="project" value="InterPro"/>
</dbReference>
<organism evidence="3 4">
    <name type="scientific">Arxiozyma heterogenica</name>
    <dbReference type="NCBI Taxonomy" id="278026"/>
    <lineage>
        <taxon>Eukaryota</taxon>
        <taxon>Fungi</taxon>
        <taxon>Dikarya</taxon>
        <taxon>Ascomycota</taxon>
        <taxon>Saccharomycotina</taxon>
        <taxon>Saccharomycetes</taxon>
        <taxon>Saccharomycetales</taxon>
        <taxon>Saccharomycetaceae</taxon>
        <taxon>Arxiozyma</taxon>
    </lineage>
</organism>
<reference evidence="4" key="1">
    <citation type="submission" date="2023-07" db="EMBL/GenBank/DDBJ databases">
        <title>A draft genome of Kazachstania heterogenica Y-27499.</title>
        <authorList>
            <person name="Donic C."/>
            <person name="Kralova J.S."/>
            <person name="Fidel L."/>
            <person name="Ben-Dor S."/>
            <person name="Jung S."/>
        </authorList>
    </citation>
    <scope>NUCLEOTIDE SEQUENCE [LARGE SCALE GENOMIC DNA]</scope>
    <source>
        <strain evidence="4">Y27499</strain>
    </source>
</reference>
<comment type="caution">
    <text evidence="3">The sequence shown here is derived from an EMBL/GenBank/DDBJ whole genome shotgun (WGS) entry which is preliminary data.</text>
</comment>
<dbReference type="GO" id="GO:0055088">
    <property type="term" value="P:lipid homeostasis"/>
    <property type="evidence" value="ECO:0007669"/>
    <property type="project" value="InterPro"/>
</dbReference>
<dbReference type="InterPro" id="IPR018767">
    <property type="entry name" value="Brl1/Brr6_dom"/>
</dbReference>
<feature type="transmembrane region" description="Helical" evidence="1">
    <location>
        <begin position="168"/>
        <end position="189"/>
    </location>
</feature>
<keyword evidence="4" id="KW-1185">Reference proteome</keyword>
<evidence type="ECO:0000256" key="1">
    <source>
        <dbReference type="SAM" id="Phobius"/>
    </source>
</evidence>
<accession>A0AAN7WP29</accession>
<dbReference type="InterPro" id="IPR040202">
    <property type="entry name" value="Brl1/Brr6"/>
</dbReference>
<dbReference type="EMBL" id="JAWIZZ010000051">
    <property type="protein sequence ID" value="KAK5778927.1"/>
    <property type="molecule type" value="Genomic_DNA"/>
</dbReference>
<dbReference type="SMART" id="SM01042">
    <property type="entry name" value="Brr6_like_C_C"/>
    <property type="match status" value="1"/>
</dbReference>
<proteinExistence type="predicted"/>
<gene>
    <name evidence="3" type="ORF">RI543_003855</name>
</gene>
<feature type="transmembrane region" description="Helical" evidence="1">
    <location>
        <begin position="54"/>
        <end position="75"/>
    </location>
</feature>
<feature type="domain" description="Brl1/Brr6" evidence="2">
    <location>
        <begin position="51"/>
        <end position="190"/>
    </location>
</feature>
<evidence type="ECO:0000313" key="3">
    <source>
        <dbReference type="EMBL" id="KAK5778927.1"/>
    </source>
</evidence>
<keyword evidence="1" id="KW-0472">Membrane</keyword>
<evidence type="ECO:0000259" key="2">
    <source>
        <dbReference type="SMART" id="SM01042"/>
    </source>
</evidence>